<dbReference type="PANTHER" id="PTHR33121">
    <property type="entry name" value="CYCLIC DI-GMP PHOSPHODIESTERASE PDEF"/>
    <property type="match status" value="1"/>
</dbReference>
<sequence length="435" mass="47100">MWAKLRQSGQALWRAMGPADSTLQAAGAQSVLLLRLENVEPLAEHLGKAGFSHLLVKLSMRLSRAIRPDDPVQIIAQGLFGITLRNRSEEEAMRIARRLQDRAQKLVPVAGLSVTPVLSGVLVHAGNAIPRDPVAMLRSARSRLDDLAAERLGTIALFDHDSEIQAPDLPATIAEAAAAGQITAYFQPQISCHSGEVTGFEALARWQHPTRGLLLPGSFMARMGEQDHKALTLAMLRQAIAALRSWDAAGWQVPTVSLNISNSELSDPGFAAGLLWELDRQDVRPDRLVLEVLESVAPVTSSPAVRANISALSRAGCRLDLDDFGTGYASLDAIRQFGVHRIKIDRSFVMGCDIDDAQQRMILAILALAERLGISALAEGVESREEHAFLAQMGCDEVQGYAIARPMPLSETLDFLLDHARHRGALPAVPRSNAG</sequence>
<evidence type="ECO:0000259" key="1">
    <source>
        <dbReference type="PROSITE" id="PS50883"/>
    </source>
</evidence>
<name>A0ABS6AM61_9RHOB</name>
<evidence type="ECO:0000259" key="2">
    <source>
        <dbReference type="PROSITE" id="PS50887"/>
    </source>
</evidence>
<dbReference type="Pfam" id="PF00563">
    <property type="entry name" value="EAL"/>
    <property type="match status" value="1"/>
</dbReference>
<dbReference type="InterPro" id="IPR050706">
    <property type="entry name" value="Cyclic-di-GMP_PDE-like"/>
</dbReference>
<dbReference type="Proteomes" id="UP001166191">
    <property type="component" value="Unassembled WGS sequence"/>
</dbReference>
<comment type="caution">
    <text evidence="3">The sequence shown here is derived from an EMBL/GenBank/DDBJ whole genome shotgun (WGS) entry which is preliminary data.</text>
</comment>
<proteinExistence type="predicted"/>
<feature type="domain" description="GGDEF" evidence="2">
    <location>
        <begin position="27"/>
        <end position="160"/>
    </location>
</feature>
<dbReference type="PANTHER" id="PTHR33121:SF70">
    <property type="entry name" value="SIGNALING PROTEIN YKOW"/>
    <property type="match status" value="1"/>
</dbReference>
<dbReference type="InterPro" id="IPR001633">
    <property type="entry name" value="EAL_dom"/>
</dbReference>
<dbReference type="PROSITE" id="PS50887">
    <property type="entry name" value="GGDEF"/>
    <property type="match status" value="1"/>
</dbReference>
<organism evidence="3 4">
    <name type="scientific">Paracoccus marinaquae</name>
    <dbReference type="NCBI Taxonomy" id="2841926"/>
    <lineage>
        <taxon>Bacteria</taxon>
        <taxon>Pseudomonadati</taxon>
        <taxon>Pseudomonadota</taxon>
        <taxon>Alphaproteobacteria</taxon>
        <taxon>Rhodobacterales</taxon>
        <taxon>Paracoccaceae</taxon>
        <taxon>Paracoccus</taxon>
    </lineage>
</organism>
<protein>
    <submittedName>
        <fullName evidence="3">GGDEF domain-containing phosphodiesterase</fullName>
    </submittedName>
</protein>
<evidence type="ECO:0000313" key="4">
    <source>
        <dbReference type="Proteomes" id="UP001166191"/>
    </source>
</evidence>
<dbReference type="PROSITE" id="PS50883">
    <property type="entry name" value="EAL"/>
    <property type="match status" value="1"/>
</dbReference>
<accession>A0ABS6AM61</accession>
<dbReference type="EMBL" id="JAHKNG010000037">
    <property type="protein sequence ID" value="MBU3031664.1"/>
    <property type="molecule type" value="Genomic_DNA"/>
</dbReference>
<dbReference type="CDD" id="cd01948">
    <property type="entry name" value="EAL"/>
    <property type="match status" value="1"/>
</dbReference>
<dbReference type="RefSeq" id="WP_216034299.1">
    <property type="nucleotide sequence ID" value="NZ_JAHKNG010000037.1"/>
</dbReference>
<feature type="domain" description="EAL" evidence="1">
    <location>
        <begin position="166"/>
        <end position="420"/>
    </location>
</feature>
<keyword evidence="4" id="KW-1185">Reference proteome</keyword>
<gene>
    <name evidence="3" type="ORF">KNW02_16255</name>
</gene>
<dbReference type="InterPro" id="IPR000160">
    <property type="entry name" value="GGDEF_dom"/>
</dbReference>
<dbReference type="SMART" id="SM00052">
    <property type="entry name" value="EAL"/>
    <property type="match status" value="1"/>
</dbReference>
<reference evidence="3" key="1">
    <citation type="submission" date="2021-06" db="EMBL/GenBank/DDBJ databases">
        <title>Paracoccus bacterium XHP0099 sp. nov., isolated from the surface waters of the Yellow Sea.</title>
        <authorList>
            <person name="Xue H."/>
            <person name="Zhang D."/>
        </authorList>
    </citation>
    <scope>NUCLEOTIDE SEQUENCE</scope>
    <source>
        <strain evidence="3">XHP0099</strain>
    </source>
</reference>
<evidence type="ECO:0000313" key="3">
    <source>
        <dbReference type="EMBL" id="MBU3031664.1"/>
    </source>
</evidence>